<proteinExistence type="predicted"/>
<dbReference type="InterPro" id="IPR031148">
    <property type="entry name" value="Plexin"/>
</dbReference>
<dbReference type="Proteomes" id="UP000287033">
    <property type="component" value="Unassembled WGS sequence"/>
</dbReference>
<organism evidence="7 8">
    <name type="scientific">Chiloscyllium punctatum</name>
    <name type="common">Brownbanded bambooshark</name>
    <name type="synonym">Hemiscyllium punctatum</name>
    <dbReference type="NCBI Taxonomy" id="137246"/>
    <lineage>
        <taxon>Eukaryota</taxon>
        <taxon>Metazoa</taxon>
        <taxon>Chordata</taxon>
        <taxon>Craniata</taxon>
        <taxon>Vertebrata</taxon>
        <taxon>Chondrichthyes</taxon>
        <taxon>Elasmobranchii</taxon>
        <taxon>Galeomorphii</taxon>
        <taxon>Galeoidea</taxon>
        <taxon>Orectolobiformes</taxon>
        <taxon>Hemiscylliidae</taxon>
        <taxon>Chiloscyllium</taxon>
    </lineage>
</organism>
<keyword evidence="8" id="KW-1185">Reference proteome</keyword>
<evidence type="ECO:0000256" key="3">
    <source>
        <dbReference type="ARBA" id="ARBA00023157"/>
    </source>
</evidence>
<protein>
    <recommendedName>
        <fullName evidence="6">Sema domain-containing protein</fullName>
    </recommendedName>
</protein>
<dbReference type="PROSITE" id="PS51004">
    <property type="entry name" value="SEMA"/>
    <property type="match status" value="1"/>
</dbReference>
<sequence length="82" mass="9339">QLRVDSVPKPSHNAMLYETVSVMEGSPILRDMDFSPDFQYIYLLTERKVGRIPVETCEQYGTCPKCLSSGDPHCGWCVLENR</sequence>
<evidence type="ECO:0000313" key="7">
    <source>
        <dbReference type="EMBL" id="GCC44863.1"/>
    </source>
</evidence>
<comment type="caution">
    <text evidence="5">Lacks conserved residue(s) required for the propagation of feature annotation.</text>
</comment>
<dbReference type="STRING" id="137246.A0A401TQG4"/>
<keyword evidence="3" id="KW-1015">Disulfide bond</keyword>
<evidence type="ECO:0000259" key="6">
    <source>
        <dbReference type="PROSITE" id="PS51004"/>
    </source>
</evidence>
<name>A0A401TQG4_CHIPU</name>
<dbReference type="InterPro" id="IPR036352">
    <property type="entry name" value="Semap_dom_sf"/>
</dbReference>
<keyword evidence="2" id="KW-0472">Membrane</keyword>
<evidence type="ECO:0000313" key="8">
    <source>
        <dbReference type="Proteomes" id="UP000287033"/>
    </source>
</evidence>
<dbReference type="PANTHER" id="PTHR22625">
    <property type="entry name" value="PLEXIN"/>
    <property type="match status" value="1"/>
</dbReference>
<dbReference type="GO" id="GO:0002116">
    <property type="term" value="C:semaphorin receptor complex"/>
    <property type="evidence" value="ECO:0007669"/>
    <property type="project" value="TreeGrafter"/>
</dbReference>
<dbReference type="Gene3D" id="3.30.1680.10">
    <property type="entry name" value="ligand-binding face of the semaphorins, domain 2"/>
    <property type="match status" value="1"/>
</dbReference>
<keyword evidence="4" id="KW-0325">Glycoprotein</keyword>
<dbReference type="InterPro" id="IPR001627">
    <property type="entry name" value="Semap_dom"/>
</dbReference>
<dbReference type="EMBL" id="BEZZ01140250">
    <property type="protein sequence ID" value="GCC44863.1"/>
    <property type="molecule type" value="Genomic_DNA"/>
</dbReference>
<dbReference type="PANTHER" id="PTHR22625:SF70">
    <property type="entry name" value="PLEXIN A, ISOFORM A"/>
    <property type="match status" value="1"/>
</dbReference>
<dbReference type="OMA" id="KVENCTR"/>
<dbReference type="SUPFAM" id="SSF101912">
    <property type="entry name" value="Sema domain"/>
    <property type="match status" value="1"/>
</dbReference>
<evidence type="ECO:0000256" key="1">
    <source>
        <dbReference type="ARBA" id="ARBA00004370"/>
    </source>
</evidence>
<feature type="domain" description="Sema" evidence="6">
    <location>
        <begin position="1"/>
        <end position="54"/>
    </location>
</feature>
<dbReference type="GO" id="GO:0005886">
    <property type="term" value="C:plasma membrane"/>
    <property type="evidence" value="ECO:0007669"/>
    <property type="project" value="TreeGrafter"/>
</dbReference>
<dbReference type="OrthoDB" id="125363at2759"/>
<evidence type="ECO:0000256" key="5">
    <source>
        <dbReference type="PROSITE-ProRule" id="PRU00352"/>
    </source>
</evidence>
<dbReference type="Pfam" id="PF01437">
    <property type="entry name" value="PSI"/>
    <property type="match status" value="1"/>
</dbReference>
<evidence type="ECO:0000256" key="2">
    <source>
        <dbReference type="ARBA" id="ARBA00023136"/>
    </source>
</evidence>
<accession>A0A401TQG4</accession>
<reference evidence="7 8" key="1">
    <citation type="journal article" date="2018" name="Nat. Ecol. Evol.">
        <title>Shark genomes provide insights into elasmobranch evolution and the origin of vertebrates.</title>
        <authorList>
            <person name="Hara Y"/>
            <person name="Yamaguchi K"/>
            <person name="Onimaru K"/>
            <person name="Kadota M"/>
            <person name="Koyanagi M"/>
            <person name="Keeley SD"/>
            <person name="Tatsumi K"/>
            <person name="Tanaka K"/>
            <person name="Motone F"/>
            <person name="Kageyama Y"/>
            <person name="Nozu R"/>
            <person name="Adachi N"/>
            <person name="Nishimura O"/>
            <person name="Nakagawa R"/>
            <person name="Tanegashima C"/>
            <person name="Kiyatake I"/>
            <person name="Matsumoto R"/>
            <person name="Murakumo K"/>
            <person name="Nishida K"/>
            <person name="Terakita A"/>
            <person name="Kuratani S"/>
            <person name="Sato K"/>
            <person name="Hyodo S Kuraku.S."/>
        </authorList>
    </citation>
    <scope>NUCLEOTIDE SEQUENCE [LARGE SCALE GENOMIC DNA]</scope>
</reference>
<comment type="caution">
    <text evidence="7">The sequence shown here is derived from an EMBL/GenBank/DDBJ whole genome shotgun (WGS) entry which is preliminary data.</text>
</comment>
<dbReference type="AlphaFoldDB" id="A0A401TQG4"/>
<feature type="non-terminal residue" evidence="7">
    <location>
        <position position="1"/>
    </location>
</feature>
<dbReference type="Gene3D" id="2.130.10.10">
    <property type="entry name" value="YVTN repeat-like/Quinoprotein amine dehydrogenase"/>
    <property type="match status" value="1"/>
</dbReference>
<gene>
    <name evidence="7" type="ORF">chiPu_0028790</name>
</gene>
<dbReference type="SUPFAM" id="SSF103575">
    <property type="entry name" value="Plexin repeat"/>
    <property type="match status" value="1"/>
</dbReference>
<evidence type="ECO:0000256" key="4">
    <source>
        <dbReference type="ARBA" id="ARBA00023180"/>
    </source>
</evidence>
<dbReference type="InterPro" id="IPR002165">
    <property type="entry name" value="Plexin_repeat"/>
</dbReference>
<dbReference type="GO" id="GO:0017154">
    <property type="term" value="F:semaphorin receptor activity"/>
    <property type="evidence" value="ECO:0007669"/>
    <property type="project" value="InterPro"/>
</dbReference>
<dbReference type="GO" id="GO:0030334">
    <property type="term" value="P:regulation of cell migration"/>
    <property type="evidence" value="ECO:0007669"/>
    <property type="project" value="TreeGrafter"/>
</dbReference>
<dbReference type="InterPro" id="IPR015943">
    <property type="entry name" value="WD40/YVTN_repeat-like_dom_sf"/>
</dbReference>
<comment type="subcellular location">
    <subcellularLocation>
        <location evidence="1">Membrane</location>
    </subcellularLocation>
</comment>